<feature type="domain" description="Dynein regulatory complex protein 1 C-terminal" evidence="2">
    <location>
        <begin position="506"/>
        <end position="555"/>
    </location>
</feature>
<evidence type="ECO:0000259" key="2">
    <source>
        <dbReference type="Pfam" id="PF14775"/>
    </source>
</evidence>
<dbReference type="WBParaSite" id="HNAJ_0001208501-mRNA-1">
    <property type="protein sequence ID" value="HNAJ_0001208501-mRNA-1"/>
    <property type="gene ID" value="HNAJ_0001208501"/>
</dbReference>
<dbReference type="Pfam" id="PF14775">
    <property type="entry name" value="NYD-SP28_assoc"/>
    <property type="match status" value="1"/>
</dbReference>
<evidence type="ECO:0000256" key="1">
    <source>
        <dbReference type="SAM" id="Coils"/>
    </source>
</evidence>
<dbReference type="GO" id="GO:0060285">
    <property type="term" value="P:cilium-dependent cell motility"/>
    <property type="evidence" value="ECO:0007669"/>
    <property type="project" value="TreeGrafter"/>
</dbReference>
<name>A0A0R3TW61_RODNA</name>
<dbReference type="GO" id="GO:0005858">
    <property type="term" value="C:axonemal dynein complex"/>
    <property type="evidence" value="ECO:0007669"/>
    <property type="project" value="InterPro"/>
</dbReference>
<dbReference type="STRING" id="102285.A0A0R3TW61"/>
<proteinExistence type="predicted"/>
<protein>
    <submittedName>
        <fullName evidence="3">NYD-SP28_assoc domain-containing protein</fullName>
    </submittedName>
</protein>
<dbReference type="AlphaFoldDB" id="A0A0R3TW61"/>
<dbReference type="InterPro" id="IPR029440">
    <property type="entry name" value="DRC1_C"/>
</dbReference>
<dbReference type="InterPro" id="IPR039750">
    <property type="entry name" value="DRC1/DRC2"/>
</dbReference>
<dbReference type="PANTHER" id="PTHR21625">
    <property type="entry name" value="NYD-SP28 PROTEIN"/>
    <property type="match status" value="1"/>
</dbReference>
<reference evidence="3" key="1">
    <citation type="submission" date="2017-02" db="UniProtKB">
        <authorList>
            <consortium name="WormBaseParasite"/>
        </authorList>
    </citation>
    <scope>IDENTIFICATION</scope>
</reference>
<accession>A0A0R3TW61</accession>
<organism evidence="3">
    <name type="scientific">Rodentolepis nana</name>
    <name type="common">Dwarf tapeworm</name>
    <name type="synonym">Hymenolepis nana</name>
    <dbReference type="NCBI Taxonomy" id="102285"/>
    <lineage>
        <taxon>Eukaryota</taxon>
        <taxon>Metazoa</taxon>
        <taxon>Spiralia</taxon>
        <taxon>Lophotrochozoa</taxon>
        <taxon>Platyhelminthes</taxon>
        <taxon>Cestoda</taxon>
        <taxon>Eucestoda</taxon>
        <taxon>Cyclophyllidea</taxon>
        <taxon>Hymenolepididae</taxon>
        <taxon>Rodentolepis</taxon>
    </lineage>
</organism>
<evidence type="ECO:0000313" key="3">
    <source>
        <dbReference type="WBParaSite" id="HNAJ_0001208501-mRNA-1"/>
    </source>
</evidence>
<dbReference type="PANTHER" id="PTHR21625:SF1">
    <property type="entry name" value="DYNEIN REGULATORY COMPLEX PROTEIN 1"/>
    <property type="match status" value="1"/>
</dbReference>
<sequence>LKAKDDHFVGELKKRTDEVDMMVERMEAQMRAVQNAYGTELKEIEKAFLRDRDNLLNEQNGSWEDFIKELRKKQLDYLEERKRRIVELEDLILKLRTNHSEEYNELKLRLSTEVQNMGTDLIRAKATYQLNLEKLEYNFQVLKRRDEENKLTLAQQKRKITQLQDQLNKLKIKSKNIKDSLKNENAELSEDYRRMKENFKQLQRKSQILIKSEEDNYRALWKMNEDEIRKYAIKLMKADKIITERQLGLAWEKPDTSFMKEDGPKDLSPIESKESSLAARVMKENEDDEHRSSTTKCSLPRTLKEASKEIVDEFLTLLAFEPEFLIEAKVKKILRDMAFEDQKLVRLDLILTMLEVTTEERLDKLFTYFLLPSNGEESNELDNQSNACDSSPINDPILTSKIDELCLMHSSNTDDADASDGTETPDDGKIEECVVKLIDPIDVPKVLYQFAVENCSSNTAEVINASKGLNGRSEVTKLNCDHYLREILSDLETDTAHLQKYESTFAPETKRQMWSALKRALQEYLELLRMRSRLIEDNECLKNQNKELRHLVKIYAKPEASQCVEMS</sequence>
<dbReference type="GO" id="GO:0003352">
    <property type="term" value="P:regulation of cilium movement"/>
    <property type="evidence" value="ECO:0007669"/>
    <property type="project" value="TreeGrafter"/>
</dbReference>
<feature type="coiled-coil region" evidence="1">
    <location>
        <begin position="125"/>
        <end position="205"/>
    </location>
</feature>
<keyword evidence="1" id="KW-0175">Coiled coil</keyword>
<dbReference type="GO" id="GO:0070286">
    <property type="term" value="P:axonemal dynein complex assembly"/>
    <property type="evidence" value="ECO:0007669"/>
    <property type="project" value="InterPro"/>
</dbReference>